<keyword evidence="2" id="KW-0472">Membrane</keyword>
<name>A0ABQ8XPU0_9EUKA</name>
<dbReference type="InterPro" id="IPR057708">
    <property type="entry name" value="DUF7948"/>
</dbReference>
<keyword evidence="2" id="KW-0812">Transmembrane</keyword>
<dbReference type="PANTHER" id="PTHR35580:SF1">
    <property type="entry name" value="PHYTASE-LIKE DOMAIN-CONTAINING PROTEIN"/>
    <property type="match status" value="1"/>
</dbReference>
<reference evidence="5" key="1">
    <citation type="submission" date="2022-08" db="EMBL/GenBank/DDBJ databases">
        <title>Novel sulfate-reducing endosymbionts in the free-living metamonad Anaeramoeba.</title>
        <authorList>
            <person name="Jerlstrom-Hultqvist J."/>
            <person name="Cepicka I."/>
            <person name="Gallot-Lavallee L."/>
            <person name="Salas-Leiva D."/>
            <person name="Curtis B.A."/>
            <person name="Zahonova K."/>
            <person name="Pipaliya S."/>
            <person name="Dacks J."/>
            <person name="Roger A.J."/>
        </authorList>
    </citation>
    <scope>NUCLEOTIDE SEQUENCE</scope>
    <source>
        <strain evidence="5">Schooner1</strain>
    </source>
</reference>
<feature type="transmembrane region" description="Helical" evidence="2">
    <location>
        <begin position="1051"/>
        <end position="1070"/>
    </location>
</feature>
<protein>
    <submittedName>
        <fullName evidence="5">Cell surface glycoprotein (S-layer protein)-like protein</fullName>
    </submittedName>
</protein>
<dbReference type="Gene3D" id="2.10.50.10">
    <property type="entry name" value="Tumor Necrosis Factor Receptor, subunit A, domain 2"/>
    <property type="match status" value="3"/>
</dbReference>
<comment type="caution">
    <text evidence="5">The sequence shown here is derived from an EMBL/GenBank/DDBJ whole genome shotgun (WGS) entry which is preliminary data.</text>
</comment>
<dbReference type="Gene3D" id="2.10.220.10">
    <property type="entry name" value="Hormone Receptor, Insulin-like Growth Factor Receptor 1, Chain A, domain 2"/>
    <property type="match status" value="1"/>
</dbReference>
<feature type="transmembrane region" description="Helical" evidence="2">
    <location>
        <begin position="1309"/>
        <end position="1326"/>
    </location>
</feature>
<dbReference type="SMART" id="SM00261">
    <property type="entry name" value="FU"/>
    <property type="match status" value="3"/>
</dbReference>
<dbReference type="InterPro" id="IPR052918">
    <property type="entry name" value="Motility_Chemotaxis_Reg"/>
</dbReference>
<feature type="transmembrane region" description="Helical" evidence="2">
    <location>
        <begin position="1200"/>
        <end position="1221"/>
    </location>
</feature>
<gene>
    <name evidence="5" type="ORF">M0813_29230</name>
</gene>
<evidence type="ECO:0000256" key="2">
    <source>
        <dbReference type="SAM" id="Phobius"/>
    </source>
</evidence>
<keyword evidence="6" id="KW-1185">Reference proteome</keyword>
<feature type="transmembrane region" description="Helical" evidence="2">
    <location>
        <begin position="1332"/>
        <end position="1349"/>
    </location>
</feature>
<dbReference type="PANTHER" id="PTHR35580">
    <property type="entry name" value="CELL SURFACE GLYCOPROTEIN (S-LAYER PROTEIN)-LIKE PROTEIN"/>
    <property type="match status" value="1"/>
</dbReference>
<feature type="transmembrane region" description="Helical" evidence="2">
    <location>
        <begin position="1018"/>
        <end position="1039"/>
    </location>
</feature>
<evidence type="ECO:0000313" key="6">
    <source>
        <dbReference type="Proteomes" id="UP001150062"/>
    </source>
</evidence>
<feature type="domain" description="Tyrosine-protein kinase ephrin type A/B receptor-like" evidence="3">
    <location>
        <begin position="736"/>
        <end position="783"/>
    </location>
</feature>
<feature type="compositionally biased region" description="Low complexity" evidence="1">
    <location>
        <begin position="1364"/>
        <end position="1386"/>
    </location>
</feature>
<sequence length="1419" mass="159436">MKKRKSKNISILFSVFFLILVIYLQQKKSENHFETKQRKSTFLPTVLYKKPKFDPHQSAEYHCVMFPDLHFDFSDQGVSVAAGSNGDKIRINYPNANLGNYEGKNKQKSYTNFIRSDKIYSHLENYESLVYHSIYPGIDLEYTVTETGLKSNYHLQKAQFLESLVIEYQASPGIESVVTNEGSLEFYDQEKNLVLKESPPILIQNTRQFMGTFVLKDTERRLLGFQLKHGTESHLINKDQPLIIDPNFSSLYGGNNQEEGKCIAVDENKMMYLGGETESYDFPTTDGAYSETKKGSQDLFLLKLDSTQNLVWSTFIGSAGKDIIYGLQLDTSANPIVTGSTNSSYKGTDSFPTMPGAFRTECSSTEEIPFVTKLSTNGDSLVFSTFLCPETSAEATALYVAPNDNIYILGDTFGKIEDCTTPTTNTHDIYVAELTSDGTAMTNIKCFGGDGDDSACSLNDCIQYQNGKLYFAGSTNSTNFPVTPGAFQEEINGSKDCFLIKFDLSDFLIEKCTLYGGEDFDFVSSIHLDTHTDTLWFSGSTVSAYLPVTENAYQTEFSDDGILDGYFANINLDLDTLLYGSYLGVSGEDERVTTLRTNDRNEIMISGMANPFNDFDYNYDYGRGTFVMILNLDNNEVVKKNTYGALNLLGTEVGDSLYEIYGVGDSTTTYKLYTTPNALKDEIGNNDQDVLIFYINMNCSRGEYGTLDGCEKCPGGTMQPNFGVENSDSCTECGHGKYSPEGSSVCYECQPGSYGPLTRLENCFECPKGTWSDATGATSESVCEKCPAGKYLNTMGGSSLDSCQNCKAGYYSTIEGSISEGNCLPCPQGTYSNVEAIDSLDDCLPCPQGTYSNETNLSEISQCTKCPKGSYSDRTGAIGVDFCLTCPTGTHNPNFGGDSIDSCITCETGTVSLPNDTTQCYECGIGLESNSDLTECIKCSAGYYSDTVGENCEKCKEDSFNDHEGASYCTKCLIPDQCLGGNECNDGHSLEDDCKTCIDGYFLMSNKCVECPNTATQIILMICVISVFLLLLIFKKYLLKLDQKTRTPIKYILFNFFQLLATIFSLSLPITKLVGDHQLWLSVFLFQFRNFFTLECLENFGFFESWLIMFLLPIIVSFFALGLYLSYFKRFKNNNDKLESKKASLIYWYTFFLNIIYLPYGYLSVQPFNFTYFEKSKKWVLNEDPNYSIDSKKYKSYLPAFYISCVLYVLCIPIYFTILLIKARRADFNDHYNNRFGWFYQWYDPNKYWFEFVNLFSKIAIVLSLVLFDVHSDYQILYLMIIFFTVLLFIIIIHPYWSLDGKKYASGDTTSIGAFLILFSITSIGISKFSNLVFIFVWPIGIIFIIFGLQNNWHWFKGQKSNNKKNSNNNTDDSSSNDTDSSSSKNLPPIPENMDTLPDELPPIDENNDVTILPQIDED</sequence>
<feature type="domain" description="DUF7948" evidence="4">
    <location>
        <begin position="84"/>
        <end position="246"/>
    </location>
</feature>
<evidence type="ECO:0000256" key="1">
    <source>
        <dbReference type="SAM" id="MobiDB-lite"/>
    </source>
</evidence>
<dbReference type="Proteomes" id="UP001150062">
    <property type="component" value="Unassembled WGS sequence"/>
</dbReference>
<accession>A0ABQ8XPU0</accession>
<feature type="transmembrane region" description="Helical" evidence="2">
    <location>
        <begin position="1106"/>
        <end position="1125"/>
    </location>
</feature>
<dbReference type="CDD" id="cd00185">
    <property type="entry name" value="TNFRSF"/>
    <property type="match status" value="1"/>
</dbReference>
<dbReference type="InterPro" id="IPR006212">
    <property type="entry name" value="Furin_repeat"/>
</dbReference>
<feature type="transmembrane region" description="Helical" evidence="2">
    <location>
        <begin position="1274"/>
        <end position="1297"/>
    </location>
</feature>
<feature type="region of interest" description="Disordered" evidence="1">
    <location>
        <begin position="1364"/>
        <end position="1419"/>
    </location>
</feature>
<evidence type="ECO:0000259" key="4">
    <source>
        <dbReference type="Pfam" id="PF25778"/>
    </source>
</evidence>
<feature type="transmembrane region" description="Helical" evidence="2">
    <location>
        <begin position="1146"/>
        <end position="1163"/>
    </location>
</feature>
<dbReference type="InterPro" id="IPR009030">
    <property type="entry name" value="Growth_fac_rcpt_cys_sf"/>
</dbReference>
<dbReference type="Pfam" id="PF25778">
    <property type="entry name" value="DUF7948"/>
    <property type="match status" value="1"/>
</dbReference>
<organism evidence="5 6">
    <name type="scientific">Anaeramoeba flamelloides</name>
    <dbReference type="NCBI Taxonomy" id="1746091"/>
    <lineage>
        <taxon>Eukaryota</taxon>
        <taxon>Metamonada</taxon>
        <taxon>Anaeramoebidae</taxon>
        <taxon>Anaeramoeba</taxon>
    </lineage>
</organism>
<dbReference type="SMART" id="SM01411">
    <property type="entry name" value="Ephrin_rec_like"/>
    <property type="match status" value="6"/>
</dbReference>
<dbReference type="Pfam" id="PF07699">
    <property type="entry name" value="Ephrin_rec_like"/>
    <property type="match status" value="1"/>
</dbReference>
<keyword evidence="2" id="KW-1133">Transmembrane helix</keyword>
<proteinExistence type="predicted"/>
<evidence type="ECO:0000259" key="3">
    <source>
        <dbReference type="Pfam" id="PF07699"/>
    </source>
</evidence>
<dbReference type="EMBL" id="JAOAOG010000269">
    <property type="protein sequence ID" value="KAJ6234637.1"/>
    <property type="molecule type" value="Genomic_DNA"/>
</dbReference>
<dbReference type="SUPFAM" id="SSF57184">
    <property type="entry name" value="Growth factor receptor domain"/>
    <property type="match status" value="2"/>
</dbReference>
<dbReference type="InterPro" id="IPR011641">
    <property type="entry name" value="Tyr-kin_ephrin_A/B_rcpt-like"/>
</dbReference>
<feature type="transmembrane region" description="Helical" evidence="2">
    <location>
        <begin position="1248"/>
        <end position="1268"/>
    </location>
</feature>
<evidence type="ECO:0000313" key="5">
    <source>
        <dbReference type="EMBL" id="KAJ6234637.1"/>
    </source>
</evidence>